<organism evidence="2 3">
    <name type="scientific">Cohnella luojiensis</name>
    <dbReference type="NCBI Taxonomy" id="652876"/>
    <lineage>
        <taxon>Bacteria</taxon>
        <taxon>Bacillati</taxon>
        <taxon>Bacillota</taxon>
        <taxon>Bacilli</taxon>
        <taxon>Bacillales</taxon>
        <taxon>Paenibacillaceae</taxon>
        <taxon>Cohnella</taxon>
    </lineage>
</organism>
<dbReference type="CDD" id="cd03143">
    <property type="entry name" value="A4_beta-galactosidase_middle_domain"/>
    <property type="match status" value="1"/>
</dbReference>
<dbReference type="InterPro" id="IPR029062">
    <property type="entry name" value="Class_I_gatase-like"/>
</dbReference>
<dbReference type="InterPro" id="IPR017853">
    <property type="entry name" value="GH"/>
</dbReference>
<evidence type="ECO:0000259" key="1">
    <source>
        <dbReference type="Pfam" id="PF08532"/>
    </source>
</evidence>
<dbReference type="InterPro" id="IPR013738">
    <property type="entry name" value="Beta_galactosidase_Trimer"/>
</dbReference>
<accession>A0A4Y8LW16</accession>
<evidence type="ECO:0000313" key="2">
    <source>
        <dbReference type="EMBL" id="TFE26088.1"/>
    </source>
</evidence>
<dbReference type="SUPFAM" id="SSF51445">
    <property type="entry name" value="(Trans)glycosidases"/>
    <property type="match status" value="1"/>
</dbReference>
<proteinExistence type="predicted"/>
<comment type="caution">
    <text evidence="2">The sequence shown here is derived from an EMBL/GenBank/DDBJ whole genome shotgun (WGS) entry which is preliminary data.</text>
</comment>
<dbReference type="Proteomes" id="UP000297900">
    <property type="component" value="Unassembled WGS sequence"/>
</dbReference>
<dbReference type="SUPFAM" id="SSF52317">
    <property type="entry name" value="Class I glutamine amidotransferase-like"/>
    <property type="match status" value="1"/>
</dbReference>
<dbReference type="RefSeq" id="WP_135152468.1">
    <property type="nucleotide sequence ID" value="NZ_SOMN01000015.1"/>
</dbReference>
<dbReference type="AlphaFoldDB" id="A0A4Y8LW16"/>
<reference evidence="2 3" key="1">
    <citation type="submission" date="2019-03" db="EMBL/GenBank/DDBJ databases">
        <title>Cohnella endophytica sp. nov., a novel endophytic bacterium isolated from bark of Sonneratia apetala.</title>
        <authorList>
            <person name="Tuo L."/>
        </authorList>
    </citation>
    <scope>NUCLEOTIDE SEQUENCE [LARGE SCALE GENOMIC DNA]</scope>
    <source>
        <strain evidence="2 3">CCTCC AB 208254</strain>
    </source>
</reference>
<dbReference type="GO" id="GO:0005975">
    <property type="term" value="P:carbohydrate metabolic process"/>
    <property type="evidence" value="ECO:0007669"/>
    <property type="project" value="InterPro"/>
</dbReference>
<dbReference type="OrthoDB" id="9780891at2"/>
<dbReference type="Pfam" id="PF08532">
    <property type="entry name" value="Glyco_hydro_42M"/>
    <property type="match status" value="1"/>
</dbReference>
<dbReference type="Gene3D" id="3.20.20.80">
    <property type="entry name" value="Glycosidases"/>
    <property type="match status" value="1"/>
</dbReference>
<dbReference type="InterPro" id="IPR028212">
    <property type="entry name" value="GHL6"/>
</dbReference>
<name>A0A4Y8LW16_9BACL</name>
<gene>
    <name evidence="2" type="ORF">E2980_12195</name>
</gene>
<dbReference type="Gene3D" id="3.40.50.880">
    <property type="match status" value="1"/>
</dbReference>
<protein>
    <submittedName>
        <fullName evidence="2">Beta-galactosidase</fullName>
    </submittedName>
</protein>
<dbReference type="EMBL" id="SOMN01000015">
    <property type="protein sequence ID" value="TFE26088.1"/>
    <property type="molecule type" value="Genomic_DNA"/>
</dbReference>
<dbReference type="Pfam" id="PF14871">
    <property type="entry name" value="GHL6"/>
    <property type="match status" value="1"/>
</dbReference>
<feature type="domain" description="Beta-galactosidase trimerisation" evidence="1">
    <location>
        <begin position="377"/>
        <end position="442"/>
    </location>
</feature>
<sequence>MNRFDPIRYRQVHLDFHTSEHIRDVGKDFSEEQFITSLRQARADTVNVFAMCHHGWSYFDTKVGKAHPHLATNLLSRMVSACKKNDIDAPIYITVGFNELAAREHPEWIVVSESGDLYGPPDASPDTPRPQGWSGWHMLCLNTPYLDYILAYTREVMERFQPVGIFYDIVGEYPCLCSFCKEQMSREGLDPSNEADRKQLAKRVYLNYLQRTSELIWSIEPSAKVYHNCCTERIGMNEMYPYYSHYDIESLPSGGWGYDYFTSFARYVRNLGMDYLGMTGKFHKSWGEFGGFKHPAALRFECSQIIAFGAKCCIGDQLHPNGIMDEETYRLIGEAYRDVEMKEQWCSNTEPVAEIAILSTVAVNRDGSFRDSDMGAYMMLEEAHYLFDIVDEKMDFSRYKLLIVPDYARISTELQAKLEMFSATGGKVIFSNESGLNDDRTSFVVDVGAVPEGKSPWDIDYTQVTNGLADDLIASPFLNYETGWRVRTNGAEVLAKAYRPYFNRTYATFNSHLHAPAAEEADYPSVIRHGKTIYISQPIFRMYRHHGMRLHRELFLRCVEQLLPERLVETSLPSCGKLNLVRSASRNDFVLHLLYANPIKRGDTQLIEDLPVIADVKVKVHRELNIQEALLVPGEQPLACEKDSEGTVTFVIPRLEAHQMVLLR</sequence>
<evidence type="ECO:0000313" key="3">
    <source>
        <dbReference type="Proteomes" id="UP000297900"/>
    </source>
</evidence>
<dbReference type="GO" id="GO:0004565">
    <property type="term" value="F:beta-galactosidase activity"/>
    <property type="evidence" value="ECO:0007669"/>
    <property type="project" value="InterPro"/>
</dbReference>
<keyword evidence="3" id="KW-1185">Reference proteome</keyword>